<keyword evidence="1" id="KW-1133">Transmembrane helix</keyword>
<accession>X1L960</accession>
<keyword evidence="1" id="KW-0812">Transmembrane</keyword>
<comment type="caution">
    <text evidence="3">The sequence shown here is derived from an EMBL/GenBank/DDBJ whole genome shotgun (WGS) entry which is preliminary data.</text>
</comment>
<dbReference type="EMBL" id="BARV01005495">
    <property type="protein sequence ID" value="GAI15578.1"/>
    <property type="molecule type" value="Genomic_DNA"/>
</dbReference>
<sequence length="137" mass="15068">MLESKQYRLAKRMRWAARIIGLLAAGFCLLMLIGATVAEVLAEGWKPINADIVVGILIGVLGAIGLAGCIVSWWRERLASILLVLTAIGFGVHIGLFAGRNHFLVWLMMGLPYLIASVLLLNSWQLSRKILEEQKDA</sequence>
<evidence type="ECO:0000313" key="3">
    <source>
        <dbReference type="EMBL" id="GAI15578.1"/>
    </source>
</evidence>
<feature type="transmembrane region" description="Helical" evidence="1">
    <location>
        <begin position="78"/>
        <end position="97"/>
    </location>
</feature>
<evidence type="ECO:0000256" key="1">
    <source>
        <dbReference type="SAM" id="Phobius"/>
    </source>
</evidence>
<feature type="domain" description="DUF7670" evidence="2">
    <location>
        <begin position="10"/>
        <end position="129"/>
    </location>
</feature>
<name>X1L960_9ZZZZ</name>
<evidence type="ECO:0000259" key="2">
    <source>
        <dbReference type="Pfam" id="PF24709"/>
    </source>
</evidence>
<feature type="transmembrane region" description="Helical" evidence="1">
    <location>
        <begin position="103"/>
        <end position="121"/>
    </location>
</feature>
<reference evidence="3" key="1">
    <citation type="journal article" date="2014" name="Front. Microbiol.">
        <title>High frequency of phylogenetically diverse reductive dehalogenase-homologous genes in deep subseafloor sedimentary metagenomes.</title>
        <authorList>
            <person name="Kawai M."/>
            <person name="Futagami T."/>
            <person name="Toyoda A."/>
            <person name="Takaki Y."/>
            <person name="Nishi S."/>
            <person name="Hori S."/>
            <person name="Arai W."/>
            <person name="Tsubouchi T."/>
            <person name="Morono Y."/>
            <person name="Uchiyama I."/>
            <person name="Ito T."/>
            <person name="Fujiyama A."/>
            <person name="Inagaki F."/>
            <person name="Takami H."/>
        </authorList>
    </citation>
    <scope>NUCLEOTIDE SEQUENCE</scope>
    <source>
        <strain evidence="3">Expedition CK06-06</strain>
    </source>
</reference>
<keyword evidence="1" id="KW-0472">Membrane</keyword>
<dbReference type="Pfam" id="PF24709">
    <property type="entry name" value="DUF7670"/>
    <property type="match status" value="1"/>
</dbReference>
<proteinExistence type="predicted"/>
<dbReference type="AlphaFoldDB" id="X1L960"/>
<gene>
    <name evidence="3" type="ORF">S06H3_11378</name>
</gene>
<feature type="transmembrane region" description="Helical" evidence="1">
    <location>
        <begin position="52"/>
        <end position="71"/>
    </location>
</feature>
<organism evidence="3">
    <name type="scientific">marine sediment metagenome</name>
    <dbReference type="NCBI Taxonomy" id="412755"/>
    <lineage>
        <taxon>unclassified sequences</taxon>
        <taxon>metagenomes</taxon>
        <taxon>ecological metagenomes</taxon>
    </lineage>
</organism>
<dbReference type="InterPro" id="IPR056087">
    <property type="entry name" value="DUF7670"/>
</dbReference>
<protein>
    <recommendedName>
        <fullName evidence="2">DUF7670 domain-containing protein</fullName>
    </recommendedName>
</protein>